<keyword evidence="6" id="KW-0812">Transmembrane</keyword>
<keyword evidence="2 7" id="KW-0732">Signal</keyword>
<dbReference type="InterPro" id="IPR052459">
    <property type="entry name" value="TNFRSF_decoy_receptor"/>
</dbReference>
<evidence type="ECO:0000256" key="6">
    <source>
        <dbReference type="SAM" id="Phobius"/>
    </source>
</evidence>
<reference evidence="8 9" key="1">
    <citation type="journal article" date="2017" name="Nat. Ecol. Evol.">
        <title>Scallop genome provides insights into evolution of bilaterian karyotype and development.</title>
        <authorList>
            <person name="Wang S."/>
            <person name="Zhang J."/>
            <person name="Jiao W."/>
            <person name="Li J."/>
            <person name="Xun X."/>
            <person name="Sun Y."/>
            <person name="Guo X."/>
            <person name="Huan P."/>
            <person name="Dong B."/>
            <person name="Zhang L."/>
            <person name="Hu X."/>
            <person name="Sun X."/>
            <person name="Wang J."/>
            <person name="Zhao C."/>
            <person name="Wang Y."/>
            <person name="Wang D."/>
            <person name="Huang X."/>
            <person name="Wang R."/>
            <person name="Lv J."/>
            <person name="Li Y."/>
            <person name="Zhang Z."/>
            <person name="Liu B."/>
            <person name="Lu W."/>
            <person name="Hui Y."/>
            <person name="Liang J."/>
            <person name="Zhou Z."/>
            <person name="Hou R."/>
            <person name="Li X."/>
            <person name="Liu Y."/>
            <person name="Li H."/>
            <person name="Ning X."/>
            <person name="Lin Y."/>
            <person name="Zhao L."/>
            <person name="Xing Q."/>
            <person name="Dou J."/>
            <person name="Li Y."/>
            <person name="Mao J."/>
            <person name="Guo H."/>
            <person name="Dou H."/>
            <person name="Li T."/>
            <person name="Mu C."/>
            <person name="Jiang W."/>
            <person name="Fu Q."/>
            <person name="Fu X."/>
            <person name="Miao Y."/>
            <person name="Liu J."/>
            <person name="Yu Q."/>
            <person name="Li R."/>
            <person name="Liao H."/>
            <person name="Li X."/>
            <person name="Kong Y."/>
            <person name="Jiang Z."/>
            <person name="Chourrout D."/>
            <person name="Li R."/>
            <person name="Bao Z."/>
        </authorList>
    </citation>
    <scope>NUCLEOTIDE SEQUENCE [LARGE SCALE GENOMIC DNA]</scope>
    <source>
        <strain evidence="8 9">PY_sf001</strain>
    </source>
</reference>
<keyword evidence="6" id="KW-0472">Membrane</keyword>
<evidence type="ECO:0000256" key="5">
    <source>
        <dbReference type="ARBA" id="ARBA00023180"/>
    </source>
</evidence>
<dbReference type="OrthoDB" id="9423210at2759"/>
<feature type="transmembrane region" description="Helical" evidence="6">
    <location>
        <begin position="250"/>
        <end position="274"/>
    </location>
</feature>
<keyword evidence="9" id="KW-1185">Reference proteome</keyword>
<accession>A0A210QDH2</accession>
<evidence type="ECO:0000256" key="4">
    <source>
        <dbReference type="ARBA" id="ARBA00023157"/>
    </source>
</evidence>
<keyword evidence="8" id="KW-0675">Receptor</keyword>
<dbReference type="Gene3D" id="2.10.50.10">
    <property type="entry name" value="Tumor Necrosis Factor Receptor, subunit A, domain 2"/>
    <property type="match status" value="1"/>
</dbReference>
<evidence type="ECO:0000256" key="7">
    <source>
        <dbReference type="SAM" id="SignalP"/>
    </source>
</evidence>
<protein>
    <submittedName>
        <fullName evidence="8">Tumor necrosis factor receptor superfamily member 19L</fullName>
    </submittedName>
</protein>
<dbReference type="Proteomes" id="UP000242188">
    <property type="component" value="Unassembled WGS sequence"/>
</dbReference>
<sequence length="372" mass="40678">MWFTSICLMFLVFTAHAASQSMVTHLVDAFQHVECISVICHAGSQLSFCKRNKTSDYCHICPVGSSQPIRVDSSKVKEKKGISKCMPIDLDCPPEAVPIIENGKTTGCKCDTLRGYAGRDFMLCQSYPKCSPGMAFQSHDGTCSPCPAGSFNSEWSYGSCTPHTNCTQHNRETVLVGNATMDTVCGGEQLETHVVMYPAVTTHAVLQLHKMADFSDGQKETIQSDTVGGETLQAPSDNLPVLSEKHTNRILTIAVLVMGISICVLALLLTVVILRFRQRQAGSWNAKTVGIEDVITCEQLMQESGNDKQGIQAEDDCGPKETPVATNNRGTYTLLTNSFLVRYDLGNLTGNEPMKHSFNIICFLLPIISEYS</sequence>
<keyword evidence="5" id="KW-0325">Glycoprotein</keyword>
<comment type="caution">
    <text evidence="8">The sequence shown here is derived from an EMBL/GenBank/DDBJ whole genome shotgun (WGS) entry which is preliminary data.</text>
</comment>
<feature type="chain" id="PRO_5012148706" evidence="7">
    <location>
        <begin position="18"/>
        <end position="372"/>
    </location>
</feature>
<feature type="signal peptide" evidence="7">
    <location>
        <begin position="1"/>
        <end position="17"/>
    </location>
</feature>
<dbReference type="GO" id="GO:0006915">
    <property type="term" value="P:apoptotic process"/>
    <property type="evidence" value="ECO:0007669"/>
    <property type="project" value="UniProtKB-KW"/>
</dbReference>
<evidence type="ECO:0000256" key="1">
    <source>
        <dbReference type="ARBA" id="ARBA00022703"/>
    </source>
</evidence>
<dbReference type="EMBL" id="NEDP02004085">
    <property type="protein sequence ID" value="OWF46786.1"/>
    <property type="molecule type" value="Genomic_DNA"/>
</dbReference>
<keyword evidence="1" id="KW-0053">Apoptosis</keyword>
<proteinExistence type="predicted"/>
<organism evidence="8 9">
    <name type="scientific">Mizuhopecten yessoensis</name>
    <name type="common">Japanese scallop</name>
    <name type="synonym">Patinopecten yessoensis</name>
    <dbReference type="NCBI Taxonomy" id="6573"/>
    <lineage>
        <taxon>Eukaryota</taxon>
        <taxon>Metazoa</taxon>
        <taxon>Spiralia</taxon>
        <taxon>Lophotrochozoa</taxon>
        <taxon>Mollusca</taxon>
        <taxon>Bivalvia</taxon>
        <taxon>Autobranchia</taxon>
        <taxon>Pteriomorphia</taxon>
        <taxon>Pectinida</taxon>
        <taxon>Pectinoidea</taxon>
        <taxon>Pectinidae</taxon>
        <taxon>Mizuhopecten</taxon>
    </lineage>
</organism>
<evidence type="ECO:0000256" key="3">
    <source>
        <dbReference type="ARBA" id="ARBA00022737"/>
    </source>
</evidence>
<dbReference type="PANTHER" id="PTHR23097">
    <property type="entry name" value="TUMOR NECROSIS FACTOR RECEPTOR SUPERFAMILY MEMBER"/>
    <property type="match status" value="1"/>
</dbReference>
<keyword evidence="6" id="KW-1133">Transmembrane helix</keyword>
<evidence type="ECO:0000313" key="8">
    <source>
        <dbReference type="EMBL" id="OWF46786.1"/>
    </source>
</evidence>
<evidence type="ECO:0000313" key="9">
    <source>
        <dbReference type="Proteomes" id="UP000242188"/>
    </source>
</evidence>
<gene>
    <name evidence="8" type="ORF">KP79_PYT21582</name>
</gene>
<keyword evidence="4" id="KW-1015">Disulfide bond</keyword>
<name>A0A210QDH2_MIZYE</name>
<dbReference type="PANTHER" id="PTHR23097:SF181">
    <property type="entry name" value="CASPASE-8-LIKE"/>
    <property type="match status" value="1"/>
</dbReference>
<evidence type="ECO:0000256" key="2">
    <source>
        <dbReference type="ARBA" id="ARBA00022729"/>
    </source>
</evidence>
<dbReference type="AlphaFoldDB" id="A0A210QDH2"/>
<keyword evidence="3" id="KW-0677">Repeat</keyword>